<feature type="compositionally biased region" description="Low complexity" evidence="1">
    <location>
        <begin position="41"/>
        <end position="60"/>
    </location>
</feature>
<reference evidence="2" key="1">
    <citation type="submission" date="2015-12" db="EMBL/GenBank/DDBJ databases">
        <title>Update maize B73 reference genome by single molecule sequencing technologies.</title>
        <authorList>
            <consortium name="Maize Genome Sequencing Project"/>
            <person name="Ware D."/>
        </authorList>
    </citation>
    <scope>NUCLEOTIDE SEQUENCE [LARGE SCALE GENOMIC DNA]</scope>
    <source>
        <tissue evidence="2">Seedling</tissue>
    </source>
</reference>
<gene>
    <name evidence="2" type="ORF">ZEAMMB73_Zm00001d031856</name>
</gene>
<protein>
    <submittedName>
        <fullName evidence="2">Glutaredoxin-C5 chloroplastic</fullName>
    </submittedName>
</protein>
<name>A0A1D6KLS2_MAIZE</name>
<proteinExistence type="predicted"/>
<dbReference type="AlphaFoldDB" id="A0A1D6KLS2"/>
<dbReference type="EMBL" id="CM007647">
    <property type="protein sequence ID" value="ONM03816.1"/>
    <property type="molecule type" value="Genomic_DNA"/>
</dbReference>
<sequence>MPPPQSGMTLCRLPKATLGLPLSLPSLLYRPSLSLAARRTKAVSARASSSSPSPDSSFGSRMEDSVKKTVADNPVVIYSKSWCS</sequence>
<evidence type="ECO:0000256" key="1">
    <source>
        <dbReference type="SAM" id="MobiDB-lite"/>
    </source>
</evidence>
<accession>A0A1D6KLS2</accession>
<organism evidence="2">
    <name type="scientific">Zea mays</name>
    <name type="common">Maize</name>
    <dbReference type="NCBI Taxonomy" id="4577"/>
    <lineage>
        <taxon>Eukaryota</taxon>
        <taxon>Viridiplantae</taxon>
        <taxon>Streptophyta</taxon>
        <taxon>Embryophyta</taxon>
        <taxon>Tracheophyta</taxon>
        <taxon>Spermatophyta</taxon>
        <taxon>Magnoliopsida</taxon>
        <taxon>Liliopsida</taxon>
        <taxon>Poales</taxon>
        <taxon>Poaceae</taxon>
        <taxon>PACMAD clade</taxon>
        <taxon>Panicoideae</taxon>
        <taxon>Andropogonodae</taxon>
        <taxon>Andropogoneae</taxon>
        <taxon>Tripsacinae</taxon>
        <taxon>Zea</taxon>
    </lineage>
</organism>
<feature type="region of interest" description="Disordered" evidence="1">
    <location>
        <begin position="41"/>
        <end position="65"/>
    </location>
</feature>
<evidence type="ECO:0000313" key="2">
    <source>
        <dbReference type="EMBL" id="ONM03816.1"/>
    </source>
</evidence>
<dbReference type="OMA" id="MICSKNS"/>